<proteinExistence type="predicted"/>
<protein>
    <submittedName>
        <fullName evidence="2">Uncharacterized protein</fullName>
    </submittedName>
</protein>
<evidence type="ECO:0000313" key="3">
    <source>
        <dbReference type="Proteomes" id="UP001266305"/>
    </source>
</evidence>
<feature type="region of interest" description="Disordered" evidence="1">
    <location>
        <begin position="11"/>
        <end position="30"/>
    </location>
</feature>
<name>A0ABQ9WN37_SAGOE</name>
<accession>A0ABQ9WN37</accession>
<evidence type="ECO:0000313" key="2">
    <source>
        <dbReference type="EMBL" id="KAK2121657.1"/>
    </source>
</evidence>
<reference evidence="2 3" key="1">
    <citation type="submission" date="2023-05" db="EMBL/GenBank/DDBJ databases">
        <title>B98-5 Cell Line De Novo Hybrid Assembly: An Optical Mapping Approach.</title>
        <authorList>
            <person name="Kananen K."/>
            <person name="Auerbach J.A."/>
            <person name="Kautto E."/>
            <person name="Blachly J.S."/>
        </authorList>
    </citation>
    <scope>NUCLEOTIDE SEQUENCE [LARGE SCALE GENOMIC DNA]</scope>
    <source>
        <strain evidence="2">B95-8</strain>
        <tissue evidence="2">Cell line</tissue>
    </source>
</reference>
<dbReference type="EMBL" id="JASSZA010000001">
    <property type="protein sequence ID" value="KAK2121657.1"/>
    <property type="molecule type" value="Genomic_DNA"/>
</dbReference>
<evidence type="ECO:0000256" key="1">
    <source>
        <dbReference type="SAM" id="MobiDB-lite"/>
    </source>
</evidence>
<keyword evidence="3" id="KW-1185">Reference proteome</keyword>
<feature type="non-terminal residue" evidence="2">
    <location>
        <position position="1"/>
    </location>
</feature>
<comment type="caution">
    <text evidence="2">The sequence shown here is derived from an EMBL/GenBank/DDBJ whole genome shotgun (WGS) entry which is preliminary data.</text>
</comment>
<organism evidence="2 3">
    <name type="scientific">Saguinus oedipus</name>
    <name type="common">Cotton-top tamarin</name>
    <name type="synonym">Oedipomidas oedipus</name>
    <dbReference type="NCBI Taxonomy" id="9490"/>
    <lineage>
        <taxon>Eukaryota</taxon>
        <taxon>Metazoa</taxon>
        <taxon>Chordata</taxon>
        <taxon>Craniata</taxon>
        <taxon>Vertebrata</taxon>
        <taxon>Euteleostomi</taxon>
        <taxon>Mammalia</taxon>
        <taxon>Eutheria</taxon>
        <taxon>Euarchontoglires</taxon>
        <taxon>Primates</taxon>
        <taxon>Haplorrhini</taxon>
        <taxon>Platyrrhini</taxon>
        <taxon>Cebidae</taxon>
        <taxon>Callitrichinae</taxon>
        <taxon>Saguinus</taxon>
    </lineage>
</organism>
<dbReference type="Proteomes" id="UP001266305">
    <property type="component" value="Unassembled WGS sequence"/>
</dbReference>
<gene>
    <name evidence="2" type="ORF">P7K49_003043</name>
</gene>
<sequence>VPEGTIWKLLGQGNSPGKGIPPHQVQPFTPFPCPNSPSVWTSPGPKIPIRFTATVH</sequence>